<dbReference type="Proteomes" id="UP000737018">
    <property type="component" value="Unassembled WGS sequence"/>
</dbReference>
<keyword evidence="3" id="KW-1185">Reference proteome</keyword>
<accession>A0A8J4V7T0</accession>
<evidence type="ECO:0000256" key="1">
    <source>
        <dbReference type="SAM" id="MobiDB-lite"/>
    </source>
</evidence>
<comment type="caution">
    <text evidence="2">The sequence shown here is derived from an EMBL/GenBank/DDBJ whole genome shotgun (WGS) entry which is preliminary data.</text>
</comment>
<reference evidence="2" key="1">
    <citation type="submission" date="2020-03" db="EMBL/GenBank/DDBJ databases">
        <title>Castanea mollissima Vanexum genome sequencing.</title>
        <authorList>
            <person name="Staton M."/>
        </authorList>
    </citation>
    <scope>NUCLEOTIDE SEQUENCE</scope>
    <source>
        <tissue evidence="2">Leaf</tissue>
    </source>
</reference>
<evidence type="ECO:0000313" key="3">
    <source>
        <dbReference type="Proteomes" id="UP000737018"/>
    </source>
</evidence>
<protein>
    <submittedName>
        <fullName evidence="2">Uncharacterized protein</fullName>
    </submittedName>
</protein>
<organism evidence="2 3">
    <name type="scientific">Castanea mollissima</name>
    <name type="common">Chinese chestnut</name>
    <dbReference type="NCBI Taxonomy" id="60419"/>
    <lineage>
        <taxon>Eukaryota</taxon>
        <taxon>Viridiplantae</taxon>
        <taxon>Streptophyta</taxon>
        <taxon>Embryophyta</taxon>
        <taxon>Tracheophyta</taxon>
        <taxon>Spermatophyta</taxon>
        <taxon>Magnoliopsida</taxon>
        <taxon>eudicotyledons</taxon>
        <taxon>Gunneridae</taxon>
        <taxon>Pentapetalae</taxon>
        <taxon>rosids</taxon>
        <taxon>fabids</taxon>
        <taxon>Fagales</taxon>
        <taxon>Fagaceae</taxon>
        <taxon>Castanea</taxon>
    </lineage>
</organism>
<proteinExistence type="predicted"/>
<gene>
    <name evidence="2" type="ORF">CMV_022661</name>
</gene>
<evidence type="ECO:0000313" key="2">
    <source>
        <dbReference type="EMBL" id="KAF3951718.1"/>
    </source>
</evidence>
<name>A0A8J4V7T0_9ROSI</name>
<sequence>MLSNYQKHQRATRLSFSKILRMGGNGGGKGGGSGGGGGGKGGGSGTGGGAAKSGGGGSSGGGSGGKMVAPGSGGGSRISRDSFQSNPQIYFAGLHAGQKGKK</sequence>
<feature type="region of interest" description="Disordered" evidence="1">
    <location>
        <begin position="1"/>
        <end position="102"/>
    </location>
</feature>
<feature type="compositionally biased region" description="Gly residues" evidence="1">
    <location>
        <begin position="23"/>
        <end position="76"/>
    </location>
</feature>
<dbReference type="EMBL" id="JRKL02004807">
    <property type="protein sequence ID" value="KAF3951718.1"/>
    <property type="molecule type" value="Genomic_DNA"/>
</dbReference>
<dbReference type="AlphaFoldDB" id="A0A8J4V7T0"/>